<organism evidence="5 6">
    <name type="scientific">Roseovarius indicus</name>
    <dbReference type="NCBI Taxonomy" id="540747"/>
    <lineage>
        <taxon>Bacteria</taxon>
        <taxon>Pseudomonadati</taxon>
        <taxon>Pseudomonadota</taxon>
        <taxon>Alphaproteobacteria</taxon>
        <taxon>Rhodobacterales</taxon>
        <taxon>Roseobacteraceae</taxon>
        <taxon>Roseovarius</taxon>
    </lineage>
</organism>
<dbReference type="PANTHER" id="PTHR46796">
    <property type="entry name" value="HTH-TYPE TRANSCRIPTIONAL ACTIVATOR RHAS-RELATED"/>
    <property type="match status" value="1"/>
</dbReference>
<dbReference type="Gene3D" id="1.10.10.60">
    <property type="entry name" value="Homeodomain-like"/>
    <property type="match status" value="1"/>
</dbReference>
<dbReference type="Proteomes" id="UP000325785">
    <property type="component" value="Chromosome"/>
</dbReference>
<dbReference type="GO" id="GO:0043565">
    <property type="term" value="F:sequence-specific DNA binding"/>
    <property type="evidence" value="ECO:0007669"/>
    <property type="project" value="InterPro"/>
</dbReference>
<dbReference type="SUPFAM" id="SSF52317">
    <property type="entry name" value="Class I glutamine amidotransferase-like"/>
    <property type="match status" value="1"/>
</dbReference>
<dbReference type="InterPro" id="IPR020449">
    <property type="entry name" value="Tscrpt_reg_AraC-type_HTH"/>
</dbReference>
<keyword evidence="2" id="KW-0238">DNA-binding</keyword>
<sequence length="337" mass="36691">MTRSDRLDFSQTVGYVSFMDNIGTKSVTKRRIGILPIDGFAVMSYAALTEPMRAANVLARRTLYEMINISASGHPIASSGATMVMPQAKVGDDLNLDYLFVVAGGDPTTYDDRAVMNWLARIARAGVPMGGVSGGPIILARAGLMAGRRMTVHWEHAAALAEISPHLLIERSLYVIDRDRVTCAGGSAPMDLMHALITQHHGKPFARLVSDWFMHTEVRPSAGPQRGGLVERVGVNNAAILDAVEVMEANVAEPVSLPHLATTAGLSERQLNRLFTEKLGRPTMRYYRELRLEKAQSLLRNSPLTLTEIALATGFASSSHFSRAYAAQFGQPPSAYR</sequence>
<dbReference type="PRINTS" id="PR00032">
    <property type="entry name" value="HTHARAC"/>
</dbReference>
<dbReference type="Gene3D" id="3.40.50.880">
    <property type="match status" value="1"/>
</dbReference>
<dbReference type="AlphaFoldDB" id="A0A5P3AJE6"/>
<evidence type="ECO:0000259" key="4">
    <source>
        <dbReference type="PROSITE" id="PS01124"/>
    </source>
</evidence>
<evidence type="ECO:0000313" key="5">
    <source>
        <dbReference type="EMBL" id="QEW28844.1"/>
    </source>
</evidence>
<dbReference type="InterPro" id="IPR050204">
    <property type="entry name" value="AraC_XylS_family_regulators"/>
</dbReference>
<keyword evidence="1" id="KW-0805">Transcription regulation</keyword>
<evidence type="ECO:0000256" key="2">
    <source>
        <dbReference type="ARBA" id="ARBA00023125"/>
    </source>
</evidence>
<dbReference type="PROSITE" id="PS00041">
    <property type="entry name" value="HTH_ARAC_FAMILY_1"/>
    <property type="match status" value="1"/>
</dbReference>
<dbReference type="KEGG" id="rid:RIdsm_04684"/>
<proteinExistence type="predicted"/>
<dbReference type="SUPFAM" id="SSF46689">
    <property type="entry name" value="Homeodomain-like"/>
    <property type="match status" value="2"/>
</dbReference>
<dbReference type="CDD" id="cd03136">
    <property type="entry name" value="GATase1_AraC_ArgR_like"/>
    <property type="match status" value="1"/>
</dbReference>
<evidence type="ECO:0000256" key="3">
    <source>
        <dbReference type="ARBA" id="ARBA00023163"/>
    </source>
</evidence>
<dbReference type="SMART" id="SM00342">
    <property type="entry name" value="HTH_ARAC"/>
    <property type="match status" value="1"/>
</dbReference>
<dbReference type="Pfam" id="PF01965">
    <property type="entry name" value="DJ-1_PfpI"/>
    <property type="match status" value="1"/>
</dbReference>
<evidence type="ECO:0000313" key="6">
    <source>
        <dbReference type="Proteomes" id="UP000325785"/>
    </source>
</evidence>
<dbReference type="InterPro" id="IPR018062">
    <property type="entry name" value="HTH_AraC-typ_CS"/>
</dbReference>
<evidence type="ECO:0000256" key="1">
    <source>
        <dbReference type="ARBA" id="ARBA00023015"/>
    </source>
</evidence>
<name>A0A5P3AJE6_9RHOB</name>
<dbReference type="InterPro" id="IPR029062">
    <property type="entry name" value="Class_I_gatase-like"/>
</dbReference>
<dbReference type="PANTHER" id="PTHR46796:SF6">
    <property type="entry name" value="ARAC SUBFAMILY"/>
    <property type="match status" value="1"/>
</dbReference>
<dbReference type="GO" id="GO:0003700">
    <property type="term" value="F:DNA-binding transcription factor activity"/>
    <property type="evidence" value="ECO:0007669"/>
    <property type="project" value="InterPro"/>
</dbReference>
<dbReference type="InterPro" id="IPR002818">
    <property type="entry name" value="DJ-1/PfpI"/>
</dbReference>
<dbReference type="InterPro" id="IPR009057">
    <property type="entry name" value="Homeodomain-like_sf"/>
</dbReference>
<accession>A0A5P3AJE6</accession>
<feature type="domain" description="HTH araC/xylS-type" evidence="4">
    <location>
        <begin position="241"/>
        <end position="337"/>
    </location>
</feature>
<dbReference type="Pfam" id="PF12833">
    <property type="entry name" value="HTH_18"/>
    <property type="match status" value="1"/>
</dbReference>
<dbReference type="PROSITE" id="PS01124">
    <property type="entry name" value="HTH_ARAC_FAMILY_2"/>
    <property type="match status" value="1"/>
</dbReference>
<dbReference type="InterPro" id="IPR018060">
    <property type="entry name" value="HTH_AraC"/>
</dbReference>
<protein>
    <submittedName>
        <fullName evidence="5">Carnitine catabolism transcriptional activator</fullName>
    </submittedName>
</protein>
<dbReference type="OrthoDB" id="9793400at2"/>
<keyword evidence="3" id="KW-0804">Transcription</keyword>
<reference evidence="5 6" key="1">
    <citation type="submission" date="2018-08" db="EMBL/GenBank/DDBJ databases">
        <title>Genetic Globetrotter - A new plasmid hitch-hiking vast phylogenetic and geographic distances.</title>
        <authorList>
            <person name="Vollmers J."/>
            <person name="Petersen J."/>
        </authorList>
    </citation>
    <scope>NUCLEOTIDE SEQUENCE [LARGE SCALE GENOMIC DNA]</scope>
    <source>
        <strain evidence="5 6">DSM 26383</strain>
    </source>
</reference>
<dbReference type="EMBL" id="CP031598">
    <property type="protein sequence ID" value="QEW28844.1"/>
    <property type="molecule type" value="Genomic_DNA"/>
</dbReference>
<gene>
    <name evidence="5" type="primary">cdhR_10</name>
    <name evidence="5" type="ORF">RIdsm_04684</name>
</gene>